<evidence type="ECO:0000256" key="1">
    <source>
        <dbReference type="SAM" id="MobiDB-lite"/>
    </source>
</evidence>
<dbReference type="Proteomes" id="UP000520767">
    <property type="component" value="Unassembled WGS sequence"/>
</dbReference>
<dbReference type="EMBL" id="JACHJQ010000001">
    <property type="protein sequence ID" value="MBB4904883.1"/>
    <property type="molecule type" value="Genomic_DNA"/>
</dbReference>
<dbReference type="RefSeq" id="WP_184809073.1">
    <property type="nucleotide sequence ID" value="NZ_JACHJQ010000001.1"/>
</dbReference>
<accession>A0A7W7Q129</accession>
<protein>
    <recommendedName>
        <fullName evidence="4">DUF4192 domain-containing protein</fullName>
    </recommendedName>
</protein>
<dbReference type="InterPro" id="IPR025447">
    <property type="entry name" value="DUF4192"/>
</dbReference>
<comment type="caution">
    <text evidence="2">The sequence shown here is derived from an EMBL/GenBank/DDBJ whole genome shotgun (WGS) entry which is preliminary data.</text>
</comment>
<dbReference type="AlphaFoldDB" id="A0A7W7Q129"/>
<sequence length="399" mass="43647">MTTSHPHTHIVRRDLSALTAGIPHMIGFPPMDSLVLFTFSRSPMLTVATTLRADLPAPHHIPEMTEQVVAAAEHNEVVAAIAVVVGGTLEEHRPLVDALRKALGDKDITLIHASWVSRVLDGERWLCFLDPQCTDELPDPQASIWAAARAIAGDPMYDDREEMAAQLAPDSPESLARREELLDAHLRNPRHPYTEDDLTTDLDLMTQMLTVAEMSPEPPTLTDRQIVRLARALSHMEVRDECMAATLSPTPEAAERLWLVLIRALPAPERAEPATLLAMSAYLRGAGVLAALALETALDANPAHAMALMLHAALTYPVPPDRLREMLVASILRNEGILEEDAPDEDDDDPPWETIPEPPSPGPPPPEPLNERTAATLGLLTRDRTTANPLTAFLPPWPA</sequence>
<feature type="compositionally biased region" description="Pro residues" evidence="1">
    <location>
        <begin position="356"/>
        <end position="368"/>
    </location>
</feature>
<reference evidence="2 3" key="1">
    <citation type="submission" date="2020-08" db="EMBL/GenBank/DDBJ databases">
        <title>Genomic Encyclopedia of Type Strains, Phase III (KMG-III): the genomes of soil and plant-associated and newly described type strains.</title>
        <authorList>
            <person name="Whitman W."/>
        </authorList>
    </citation>
    <scope>NUCLEOTIDE SEQUENCE [LARGE SCALE GENOMIC DNA]</scope>
    <source>
        <strain evidence="2 3">CECT 8960</strain>
    </source>
</reference>
<feature type="compositionally biased region" description="Acidic residues" evidence="1">
    <location>
        <begin position="337"/>
        <end position="351"/>
    </location>
</feature>
<evidence type="ECO:0000313" key="3">
    <source>
        <dbReference type="Proteomes" id="UP000520767"/>
    </source>
</evidence>
<keyword evidence="3" id="KW-1185">Reference proteome</keyword>
<feature type="region of interest" description="Disordered" evidence="1">
    <location>
        <begin position="337"/>
        <end position="372"/>
    </location>
</feature>
<evidence type="ECO:0000313" key="2">
    <source>
        <dbReference type="EMBL" id="MBB4904883.1"/>
    </source>
</evidence>
<organism evidence="2 3">
    <name type="scientific">Actinophytocola algeriensis</name>
    <dbReference type="NCBI Taxonomy" id="1768010"/>
    <lineage>
        <taxon>Bacteria</taxon>
        <taxon>Bacillati</taxon>
        <taxon>Actinomycetota</taxon>
        <taxon>Actinomycetes</taxon>
        <taxon>Pseudonocardiales</taxon>
        <taxon>Pseudonocardiaceae</taxon>
    </lineage>
</organism>
<name>A0A7W7Q129_9PSEU</name>
<proteinExistence type="predicted"/>
<dbReference type="Pfam" id="PF13830">
    <property type="entry name" value="DUF4192"/>
    <property type="match status" value="1"/>
</dbReference>
<gene>
    <name evidence="2" type="ORF">FHR82_001093</name>
</gene>
<evidence type="ECO:0008006" key="4">
    <source>
        <dbReference type="Google" id="ProtNLM"/>
    </source>
</evidence>